<dbReference type="RefSeq" id="WP_378255469.1">
    <property type="nucleotide sequence ID" value="NZ_JBHSJV010000001.1"/>
</dbReference>
<gene>
    <name evidence="2" type="ORF">ACFSTE_20465</name>
</gene>
<feature type="domain" description="Pyrrolo-quinoline quinone repeat" evidence="1">
    <location>
        <begin position="321"/>
        <end position="411"/>
    </location>
</feature>
<dbReference type="PANTHER" id="PTHR34512:SF30">
    <property type="entry name" value="OUTER MEMBRANE PROTEIN ASSEMBLY FACTOR BAMB"/>
    <property type="match status" value="1"/>
</dbReference>
<dbReference type="InterPro" id="IPR011047">
    <property type="entry name" value="Quinoprotein_ADH-like_sf"/>
</dbReference>
<evidence type="ECO:0000313" key="2">
    <source>
        <dbReference type="EMBL" id="MFD2593225.1"/>
    </source>
</evidence>
<name>A0ABW5NC98_9FLAO</name>
<dbReference type="EMBL" id="JBHULX010000039">
    <property type="protein sequence ID" value="MFD2593225.1"/>
    <property type="molecule type" value="Genomic_DNA"/>
</dbReference>
<comment type="caution">
    <text evidence="2">The sequence shown here is derived from an EMBL/GenBank/DDBJ whole genome shotgun (WGS) entry which is preliminary data.</text>
</comment>
<sequence length="620" mass="69601">MKKIILIALLILSSVPTIYSQKKIWEVNLKEQLYEVGWIKQSNDGYIIASGAKGLLAMNNATGEIIWHNKELKAIDKNTFLTIDGLPLFYIEYVPIAGKTRGIIINSSNGNIVYDTKDEGARIKNFSLYPDNKIILFELLKDKTRKLMCFSLESWSKKWVADLGESKGLIQKYFSGSFINQGPYFSKENNLILGIKEKIYTINAETGAIVWTHEANKKIKALVYSEKNNSLYLGVKKAKTLKVLQPATGEDITPGKLKLRGTLIDVRPDKDNNLILVETEGFNIIDPQTNEFKWKKSFKIDYLDEVIPHEKGLIAIGKDEKDGTISLVDPNGKKIWTSKVKGYAYYITPTENGVLYVSTERSNILDYDKGKDVWDKDVKFKSIPAVTFDEQEKKVMLFENKKGYKFDLSSGKIDLFAQDIELENVKRKTPLMAEYVAGAGYLIQTPQHISLLTPDGAVKYSKYFDPPSSIGGLVQVAQLGLNIAGVDLDIKGNLDNIKMLSSLSGGALRVSNDQTDAVVEESVVAGLYTGPDSSSMTPVFEVTKKRFFNSKSIQGHKFIVAKIKSENAPTKHHIYMINKKTGAIDTQIELLDKTPNYFIDEIDNVVFINEKNHLISAHQF</sequence>
<dbReference type="Proteomes" id="UP001597459">
    <property type="component" value="Unassembled WGS sequence"/>
</dbReference>
<reference evidence="3" key="1">
    <citation type="journal article" date="2019" name="Int. J. Syst. Evol. Microbiol.">
        <title>The Global Catalogue of Microorganisms (GCM) 10K type strain sequencing project: providing services to taxonomists for standard genome sequencing and annotation.</title>
        <authorList>
            <consortium name="The Broad Institute Genomics Platform"/>
            <consortium name="The Broad Institute Genome Sequencing Center for Infectious Disease"/>
            <person name="Wu L."/>
            <person name="Ma J."/>
        </authorList>
    </citation>
    <scope>NUCLEOTIDE SEQUENCE [LARGE SCALE GENOMIC DNA]</scope>
    <source>
        <strain evidence="3">KCTC 42423</strain>
    </source>
</reference>
<keyword evidence="3" id="KW-1185">Reference proteome</keyword>
<organism evidence="2 3">
    <name type="scientific">Aquimarina hainanensis</name>
    <dbReference type="NCBI Taxonomy" id="1578017"/>
    <lineage>
        <taxon>Bacteria</taxon>
        <taxon>Pseudomonadati</taxon>
        <taxon>Bacteroidota</taxon>
        <taxon>Flavobacteriia</taxon>
        <taxon>Flavobacteriales</taxon>
        <taxon>Flavobacteriaceae</taxon>
        <taxon>Aquimarina</taxon>
    </lineage>
</organism>
<evidence type="ECO:0000259" key="1">
    <source>
        <dbReference type="Pfam" id="PF13360"/>
    </source>
</evidence>
<proteinExistence type="predicted"/>
<dbReference type="Gene3D" id="2.130.10.10">
    <property type="entry name" value="YVTN repeat-like/Quinoprotein amine dehydrogenase"/>
    <property type="match status" value="1"/>
</dbReference>
<evidence type="ECO:0000313" key="3">
    <source>
        <dbReference type="Proteomes" id="UP001597459"/>
    </source>
</evidence>
<protein>
    <submittedName>
        <fullName evidence="2">PQQ-binding-like beta-propeller repeat protein</fullName>
    </submittedName>
</protein>
<dbReference type="InterPro" id="IPR015943">
    <property type="entry name" value="WD40/YVTN_repeat-like_dom_sf"/>
</dbReference>
<dbReference type="Pfam" id="PF13360">
    <property type="entry name" value="PQQ_2"/>
    <property type="match status" value="1"/>
</dbReference>
<accession>A0ABW5NC98</accession>
<dbReference type="PANTHER" id="PTHR34512">
    <property type="entry name" value="CELL SURFACE PROTEIN"/>
    <property type="match status" value="1"/>
</dbReference>
<dbReference type="SUPFAM" id="SSF50998">
    <property type="entry name" value="Quinoprotein alcohol dehydrogenase-like"/>
    <property type="match status" value="1"/>
</dbReference>
<dbReference type="InterPro" id="IPR002372">
    <property type="entry name" value="PQQ_rpt_dom"/>
</dbReference>